<accession>A0A2T5GMN2</accession>
<feature type="region of interest" description="Disordered" evidence="1">
    <location>
        <begin position="15"/>
        <end position="37"/>
    </location>
</feature>
<comment type="caution">
    <text evidence="2">The sequence shown here is derived from an EMBL/GenBank/DDBJ whole genome shotgun (WGS) entry which is preliminary data.</text>
</comment>
<name>A0A2T5GMN2_9SPHN</name>
<dbReference type="AlphaFoldDB" id="A0A2T5GMN2"/>
<dbReference type="EMBL" id="QAOG01000003">
    <property type="protein sequence ID" value="PTQ60599.1"/>
    <property type="molecule type" value="Genomic_DNA"/>
</dbReference>
<gene>
    <name evidence="2" type="ORF">C8J26_2312</name>
</gene>
<organism evidence="2 3">
    <name type="scientific">Sphingomonas aurantiaca</name>
    <dbReference type="NCBI Taxonomy" id="185949"/>
    <lineage>
        <taxon>Bacteria</taxon>
        <taxon>Pseudomonadati</taxon>
        <taxon>Pseudomonadota</taxon>
        <taxon>Alphaproteobacteria</taxon>
        <taxon>Sphingomonadales</taxon>
        <taxon>Sphingomonadaceae</taxon>
        <taxon>Sphingomonas</taxon>
    </lineage>
</organism>
<dbReference type="Proteomes" id="UP000244189">
    <property type="component" value="Unassembled WGS sequence"/>
</dbReference>
<feature type="region of interest" description="Disordered" evidence="1">
    <location>
        <begin position="58"/>
        <end position="78"/>
    </location>
</feature>
<reference evidence="2 3" key="1">
    <citation type="submission" date="2018-04" db="EMBL/GenBank/DDBJ databases">
        <title>Genomic Encyclopedia of Type Strains, Phase III (KMG-III): the genomes of soil and plant-associated and newly described type strains.</title>
        <authorList>
            <person name="Whitman W."/>
        </authorList>
    </citation>
    <scope>NUCLEOTIDE SEQUENCE [LARGE SCALE GENOMIC DNA]</scope>
    <source>
        <strain evidence="2 3">MA101b</strain>
    </source>
</reference>
<sequence length="108" mass="11443">MLVGLLLLQAVAGPPLPPELRRRRPRATMPCPVQADPDGDIVVCARPTDQRLATLAEPVQPPRSDPLSFRLPGGGRGNVHAIRTELPGASGQGVAVTLRIPFGKGTRE</sequence>
<keyword evidence="3" id="KW-1185">Reference proteome</keyword>
<protein>
    <submittedName>
        <fullName evidence="2">Uncharacterized protein</fullName>
    </submittedName>
</protein>
<proteinExistence type="predicted"/>
<evidence type="ECO:0000313" key="3">
    <source>
        <dbReference type="Proteomes" id="UP000244189"/>
    </source>
</evidence>
<evidence type="ECO:0000256" key="1">
    <source>
        <dbReference type="SAM" id="MobiDB-lite"/>
    </source>
</evidence>
<dbReference type="RefSeq" id="WP_107958045.1">
    <property type="nucleotide sequence ID" value="NZ_JASPFP010000001.1"/>
</dbReference>
<evidence type="ECO:0000313" key="2">
    <source>
        <dbReference type="EMBL" id="PTQ60599.1"/>
    </source>
</evidence>